<protein>
    <submittedName>
        <fullName evidence="3">Transposase</fullName>
    </submittedName>
</protein>
<reference evidence="3 4" key="2">
    <citation type="journal article" date="2012" name="Stand. Genomic Sci.">
        <title>Complete Genome Sequence of Clostridium clariflavum DSM 19732.</title>
        <authorList>
            <person name="Izquierdo J.A."/>
            <person name="Goodwin L."/>
            <person name="Davenport K.W."/>
            <person name="Teshima H."/>
            <person name="Bruce D."/>
            <person name="Detter C."/>
            <person name="Tapia R."/>
            <person name="Han S."/>
            <person name="Land M."/>
            <person name="Hauser L."/>
            <person name="Jeffries C.D."/>
            <person name="Han J."/>
            <person name="Pitluck S."/>
            <person name="Nolan M."/>
            <person name="Chen A."/>
            <person name="Huntemann M."/>
            <person name="Mavromatis K."/>
            <person name="Mikhailova N."/>
            <person name="Liolios K."/>
            <person name="Woyke T."/>
            <person name="Lynd L.R."/>
        </authorList>
    </citation>
    <scope>NUCLEOTIDE SEQUENCE [LARGE SCALE GENOMIC DNA]</scope>
    <source>
        <strain evidence="4">DSM 19732 / NBRC 101661 / EBR45</strain>
    </source>
</reference>
<dbReference type="Pfam" id="PF13333">
    <property type="entry name" value="rve_2"/>
    <property type="match status" value="1"/>
</dbReference>
<gene>
    <name evidence="3" type="ordered locus">Clocl_3646</name>
</gene>
<keyword evidence="4" id="KW-1185">Reference proteome</keyword>
<dbReference type="PROSITE" id="PS50994">
    <property type="entry name" value="INTEGRASE"/>
    <property type="match status" value="1"/>
</dbReference>
<dbReference type="AlphaFoldDB" id="G8M002"/>
<dbReference type="Pfam" id="PF00665">
    <property type="entry name" value="rve"/>
    <property type="match status" value="1"/>
</dbReference>
<dbReference type="InterPro" id="IPR001584">
    <property type="entry name" value="Integrase_cat-core"/>
</dbReference>
<dbReference type="InterPro" id="IPR048020">
    <property type="entry name" value="Transpos_IS3"/>
</dbReference>
<dbReference type="NCBIfam" id="NF033516">
    <property type="entry name" value="transpos_IS3"/>
    <property type="match status" value="1"/>
</dbReference>
<dbReference type="EMBL" id="CP003065">
    <property type="protein sequence ID" value="AEV70109.1"/>
    <property type="molecule type" value="Genomic_DNA"/>
</dbReference>
<dbReference type="InterPro" id="IPR012337">
    <property type="entry name" value="RNaseH-like_sf"/>
</dbReference>
<dbReference type="GO" id="GO:0015074">
    <property type="term" value="P:DNA integration"/>
    <property type="evidence" value="ECO:0007669"/>
    <property type="project" value="InterPro"/>
</dbReference>
<dbReference type="GO" id="GO:0003676">
    <property type="term" value="F:nucleic acid binding"/>
    <property type="evidence" value="ECO:0007669"/>
    <property type="project" value="InterPro"/>
</dbReference>
<reference evidence="4" key="1">
    <citation type="submission" date="2011-12" db="EMBL/GenBank/DDBJ databases">
        <title>Complete sequence of Clostridium clariflavum DSM 19732.</title>
        <authorList>
            <consortium name="US DOE Joint Genome Institute"/>
            <person name="Lucas S."/>
            <person name="Han J."/>
            <person name="Lapidus A."/>
            <person name="Cheng J.-F."/>
            <person name="Goodwin L."/>
            <person name="Pitluck S."/>
            <person name="Peters L."/>
            <person name="Teshima H."/>
            <person name="Detter J.C."/>
            <person name="Han C."/>
            <person name="Tapia R."/>
            <person name="Land M."/>
            <person name="Hauser L."/>
            <person name="Kyrpides N."/>
            <person name="Ivanova N."/>
            <person name="Pagani I."/>
            <person name="Kitzmiller T."/>
            <person name="Lynd L."/>
            <person name="Izquierdo J."/>
            <person name="Woyke T."/>
        </authorList>
    </citation>
    <scope>NUCLEOTIDE SEQUENCE [LARGE SCALE GENOMIC DNA]</scope>
    <source>
        <strain evidence="4">DSM 19732 / NBRC 101661 / EBR45</strain>
    </source>
</reference>
<evidence type="ECO:0000259" key="2">
    <source>
        <dbReference type="PROSITE" id="PS50994"/>
    </source>
</evidence>
<dbReference type="SUPFAM" id="SSF53098">
    <property type="entry name" value="Ribonuclease H-like"/>
    <property type="match status" value="1"/>
</dbReference>
<evidence type="ECO:0000313" key="4">
    <source>
        <dbReference type="Proteomes" id="UP000005435"/>
    </source>
</evidence>
<dbReference type="HOGENOM" id="CLU_027402_31_2_9"/>
<evidence type="ECO:0000256" key="1">
    <source>
        <dbReference type="ARBA" id="ARBA00002286"/>
    </source>
</evidence>
<sequence length="247" mass="29068">MDETGRKIKDEEIVSIIREILSGECSCYGYKKVTAHLRVLYKIKINKKKVYRLMRENGLLKPVNRKHAHRRRVDDRKVGRPNQMWATDIKYGYIAGKGRTFYIINYIDVFTRELVGSYADYSINSKKAVRALDKAIKDRGIDPLGLILRSDNGSQYISENFAEYCKIKGIYHEFTHVRCPEENGHIEAYHGILEEELLSRSEFDSLEEARAALLDWEDFYNNRRLHWGLKLKTPKRHIKNMLKKLKK</sequence>
<accession>G8M002</accession>
<dbReference type="InterPro" id="IPR025948">
    <property type="entry name" value="HTH-like_dom"/>
</dbReference>
<dbReference type="KEGG" id="ccl:Clocl_3646"/>
<dbReference type="Proteomes" id="UP000005435">
    <property type="component" value="Chromosome"/>
</dbReference>
<comment type="function">
    <text evidence="1">Involved in the transposition of the insertion sequence.</text>
</comment>
<dbReference type="eggNOG" id="COG2801">
    <property type="taxonomic scope" value="Bacteria"/>
</dbReference>
<feature type="domain" description="Integrase catalytic" evidence="2">
    <location>
        <begin position="77"/>
        <end position="242"/>
    </location>
</feature>
<dbReference type="PANTHER" id="PTHR46889:SF4">
    <property type="entry name" value="TRANSPOSASE INSO FOR INSERTION SEQUENCE ELEMENT IS911B-RELATED"/>
    <property type="match status" value="1"/>
</dbReference>
<organism evidence="3 4">
    <name type="scientific">Acetivibrio clariflavus (strain DSM 19732 / NBRC 101661 / EBR45)</name>
    <name type="common">Clostridium clariflavum</name>
    <dbReference type="NCBI Taxonomy" id="720554"/>
    <lineage>
        <taxon>Bacteria</taxon>
        <taxon>Bacillati</taxon>
        <taxon>Bacillota</taxon>
        <taxon>Clostridia</taxon>
        <taxon>Eubacteriales</taxon>
        <taxon>Oscillospiraceae</taxon>
        <taxon>Acetivibrio</taxon>
    </lineage>
</organism>
<dbReference type="InterPro" id="IPR050900">
    <property type="entry name" value="Transposase_IS3/IS150/IS904"/>
</dbReference>
<name>G8M002_ACECE</name>
<dbReference type="Gene3D" id="3.30.420.10">
    <property type="entry name" value="Ribonuclease H-like superfamily/Ribonuclease H"/>
    <property type="match status" value="1"/>
</dbReference>
<dbReference type="Pfam" id="PF13276">
    <property type="entry name" value="HTH_21"/>
    <property type="match status" value="1"/>
</dbReference>
<dbReference type="PANTHER" id="PTHR46889">
    <property type="entry name" value="TRANSPOSASE INSF FOR INSERTION SEQUENCE IS3B-RELATED"/>
    <property type="match status" value="1"/>
</dbReference>
<proteinExistence type="predicted"/>
<evidence type="ECO:0000313" key="3">
    <source>
        <dbReference type="EMBL" id="AEV70109.1"/>
    </source>
</evidence>
<dbReference type="InterPro" id="IPR036397">
    <property type="entry name" value="RNaseH_sf"/>
</dbReference>